<reference evidence="2 3" key="1">
    <citation type="journal article" date="2021" name="BMC Biol.">
        <title>Horizontally acquired antibacterial genes associated with adaptive radiation of ladybird beetles.</title>
        <authorList>
            <person name="Li H.S."/>
            <person name="Tang X.F."/>
            <person name="Huang Y.H."/>
            <person name="Xu Z.Y."/>
            <person name="Chen M.L."/>
            <person name="Du X.Y."/>
            <person name="Qiu B.Y."/>
            <person name="Chen P.T."/>
            <person name="Zhang W."/>
            <person name="Slipinski A."/>
            <person name="Escalona H.E."/>
            <person name="Waterhouse R.M."/>
            <person name="Zwick A."/>
            <person name="Pang H."/>
        </authorList>
    </citation>
    <scope>NUCLEOTIDE SEQUENCE [LARGE SCALE GENOMIC DNA]</scope>
    <source>
        <strain evidence="2">SYSU2018</strain>
    </source>
</reference>
<dbReference type="EMBL" id="JABFTP020000062">
    <property type="protein sequence ID" value="KAL3274038.1"/>
    <property type="molecule type" value="Genomic_DNA"/>
</dbReference>
<proteinExistence type="predicted"/>
<keyword evidence="3" id="KW-1185">Reference proteome</keyword>
<gene>
    <name evidence="2" type="ORF">HHI36_015457</name>
</gene>
<sequence length="139" mass="16033">MAMRFDKDIQVSASSSSSSRDSSNMDEADYMRIAEIYIREYGKTPPRPPHLKGKQIGLWYSKVKRLRKTIVGENLTNRKPKVAKPVGDITLTECQRNDITNVLQNLPDRMSVPFDSDKSYENISDSRFKREFCKILKVD</sequence>
<protein>
    <submittedName>
        <fullName evidence="2">Uncharacterized protein</fullName>
    </submittedName>
</protein>
<name>A0ABD2N5Q7_9CUCU</name>
<dbReference type="AlphaFoldDB" id="A0ABD2N5Q7"/>
<evidence type="ECO:0000313" key="3">
    <source>
        <dbReference type="Proteomes" id="UP001516400"/>
    </source>
</evidence>
<dbReference type="Proteomes" id="UP001516400">
    <property type="component" value="Unassembled WGS sequence"/>
</dbReference>
<accession>A0ABD2N5Q7</accession>
<comment type="caution">
    <text evidence="2">The sequence shown here is derived from an EMBL/GenBank/DDBJ whole genome shotgun (WGS) entry which is preliminary data.</text>
</comment>
<feature type="region of interest" description="Disordered" evidence="1">
    <location>
        <begin position="1"/>
        <end position="27"/>
    </location>
</feature>
<feature type="compositionally biased region" description="Low complexity" evidence="1">
    <location>
        <begin position="12"/>
        <end position="22"/>
    </location>
</feature>
<evidence type="ECO:0000256" key="1">
    <source>
        <dbReference type="SAM" id="MobiDB-lite"/>
    </source>
</evidence>
<evidence type="ECO:0000313" key="2">
    <source>
        <dbReference type="EMBL" id="KAL3274038.1"/>
    </source>
</evidence>
<organism evidence="2 3">
    <name type="scientific">Cryptolaemus montrouzieri</name>
    <dbReference type="NCBI Taxonomy" id="559131"/>
    <lineage>
        <taxon>Eukaryota</taxon>
        <taxon>Metazoa</taxon>
        <taxon>Ecdysozoa</taxon>
        <taxon>Arthropoda</taxon>
        <taxon>Hexapoda</taxon>
        <taxon>Insecta</taxon>
        <taxon>Pterygota</taxon>
        <taxon>Neoptera</taxon>
        <taxon>Endopterygota</taxon>
        <taxon>Coleoptera</taxon>
        <taxon>Polyphaga</taxon>
        <taxon>Cucujiformia</taxon>
        <taxon>Coccinelloidea</taxon>
        <taxon>Coccinellidae</taxon>
        <taxon>Scymninae</taxon>
        <taxon>Scymnini</taxon>
        <taxon>Cryptolaemus</taxon>
    </lineage>
</organism>